<organism evidence="4 5">
    <name type="scientific">Deminuibacter soli</name>
    <dbReference type="NCBI Taxonomy" id="2291815"/>
    <lineage>
        <taxon>Bacteria</taxon>
        <taxon>Pseudomonadati</taxon>
        <taxon>Bacteroidota</taxon>
        <taxon>Chitinophagia</taxon>
        <taxon>Chitinophagales</taxon>
        <taxon>Chitinophagaceae</taxon>
        <taxon>Deminuibacter</taxon>
    </lineage>
</organism>
<feature type="coiled-coil region" evidence="1">
    <location>
        <begin position="1390"/>
        <end position="1450"/>
    </location>
</feature>
<reference evidence="4 5" key="1">
    <citation type="submission" date="2018-08" db="EMBL/GenBank/DDBJ databases">
        <title>Chitinophagaceae sp. K23C18032701, a novel bacterium isolated from forest soil.</title>
        <authorList>
            <person name="Wang C."/>
        </authorList>
    </citation>
    <scope>NUCLEOTIDE SEQUENCE [LARGE SCALE GENOMIC DNA]</scope>
    <source>
        <strain evidence="4 5">K23C18032701</strain>
    </source>
</reference>
<feature type="domain" description="Phage tail tape measure protein" evidence="3">
    <location>
        <begin position="367"/>
        <end position="555"/>
    </location>
</feature>
<dbReference type="RefSeq" id="WP_116845785.1">
    <property type="nucleotide sequence ID" value="NZ_QTJU01000001.1"/>
</dbReference>
<sequence>MAQNQSLVNRVYDIKVQGTESSLKNVQALTAAFNKLDQTKRKTDEQLQKAVAAGNAEAVSKLTARIAELETAMKNLDKQRQQSAKEAEILARAEKLSADAELQAAKAAAVRAKSLSDQDKELDRQIANQQRRNKQQADSAKAVGENYYALLKAFREAQEAYRLFDKSTGDSAGFEKVKREAVDAKKKLDEFSRTLSPDGTLVGEYKTGILNALKNLGLSDVLKRQRDDINNQLGQIIQKNRDLVVAYKQAQAAGGDAFSKIDTELKHNIEHQQKLEANLHAINSTLNDTNSIGSQVVAGISQGFKNLKNDIAQVLLGYVGFQAAVSGVRNLIHQNAELSDSIGQLQIYLHGSKDAAENLVESLKKLDTRTSLASLVDIATIVAKKGVAADQITGVTKALDQLFVVLGKEAGDPHEAVSSLVKLVNVYSEDKHVTADNIGNIGAAIQKLTSSGVATGRFLIDFSERLAGVRGITGVSIQNVLGLGAAIQELGQRSETASTASSQLIIKIFADVPKYAAVAGKSVAEFTKTLNESPVEALIQVAEGLKKDKASLEEIASAFTAAGIHGARVVGVLGDIAGNAEYMRKRVRDANAAFGDQASILAANEIKQHTFAATLDRIAKQFELIGANRTFQVLLGSIASLLALILTNLGPIITVLAFYAAGWAVANQALIIQRGQLILVNVQLLAGRIALAAITITQTLFTAAVWLLNAAVTAANATLRLFGVTIGGLPLKIILGLLGLSAVAFKAFSKSLDDASEAVKRHNIALQLNKDIQAQVAKAVADQELKAKTLANVVKDLTISEQTRRKALQDLITIDPVFQKTLVDGKINIGNLNQALLEYNSNLEKKATLEAAQATQSSQYNRLVQLQNVRTSLEIKKSTGGGTYQSLTDDEKEAFSLNGLDKATIAIFGKTKISDKDFTAAIRNLNEEIKQQGRVVDEATKIYASLYKQQNTPAPAGSSPKQSVFDRFKELVDNNGTEADFKTLLQQIETQKKSTAVASKEYKDLLDLQKKVQDLIKPKNPTSGGASKLTAEQKDQFKEIDAARDLALAEEKLRRTKNEVDEATYLGNMLTINQKYIDQKLSLLKGKQKPEEKKVYAELQLDRITQEQETNKKLFDILAKRAQDDLNQAKRSAEAQRDLVVDNPNSTESARSAARQEANFQLLAAQHGFNTQMNELERKYVQQSKDNELERAQAIRAITKQIKEERLGELNAEIKDKQKFGDDAIGRANQIFDAARLSIINSKKSNNKKESALSEIDTQQQASTLSIETATMEKQLPIYQSLLAKKQISDKEYADFYEKYVSKIAELQNLLRQNIINATKDDLFKNINDVPGLIRAGVTSVFKTAFVPNANDSDDDIKKKAELRKVLGDTLQQTYATAQNAMQSYFDVERQSIENSLKLKERQLDAEKRVTLGKAQSAAEQDTIERQFAAKKLAAEKEAFEKNKKMQIAQAEINLATQLSNLAVIAFAPNPLNIATLGAAGAIMYGVQAALALVNFGLNVTRINAAQFARGGRVADVGNGLITTDPNMPATSNGDNIFATVKKGEVILNESQQRAMGGPAAFAAAGVPGFAGGGIAYRPLGDFPLGERLQAPFNPGAFLGTAANQPSAYNAREMAELKSMVASTSQQVADTAQQVRNIKVQVVSREMTAQQRKDSIQSQIGRL</sequence>
<dbReference type="Pfam" id="PF10145">
    <property type="entry name" value="PhageMin_Tail"/>
    <property type="match status" value="1"/>
</dbReference>
<evidence type="ECO:0000259" key="3">
    <source>
        <dbReference type="Pfam" id="PF10145"/>
    </source>
</evidence>
<dbReference type="OrthoDB" id="1050541at2"/>
<feature type="coiled-coil region" evidence="1">
    <location>
        <begin position="1039"/>
        <end position="1066"/>
    </location>
</feature>
<keyword evidence="1" id="KW-0175">Coiled coil</keyword>
<dbReference type="InterPro" id="IPR010090">
    <property type="entry name" value="Phage_tape_meas"/>
</dbReference>
<name>A0A3E1NQ04_9BACT</name>
<proteinExistence type="predicted"/>
<keyword evidence="2" id="KW-0812">Transmembrane</keyword>
<keyword evidence="5" id="KW-1185">Reference proteome</keyword>
<keyword evidence="2" id="KW-0472">Membrane</keyword>
<evidence type="ECO:0000256" key="2">
    <source>
        <dbReference type="SAM" id="Phobius"/>
    </source>
</evidence>
<feature type="coiled-coil region" evidence="1">
    <location>
        <begin position="59"/>
        <end position="132"/>
    </location>
</feature>
<evidence type="ECO:0000313" key="4">
    <source>
        <dbReference type="EMBL" id="RFM30029.1"/>
    </source>
</evidence>
<keyword evidence="2" id="KW-1133">Transmembrane helix</keyword>
<evidence type="ECO:0000256" key="1">
    <source>
        <dbReference type="SAM" id="Coils"/>
    </source>
</evidence>
<feature type="transmembrane region" description="Helical" evidence="2">
    <location>
        <begin position="729"/>
        <end position="748"/>
    </location>
</feature>
<protein>
    <recommendedName>
        <fullName evidence="3">Phage tail tape measure protein domain-containing protein</fullName>
    </recommendedName>
</protein>
<gene>
    <name evidence="4" type="ORF">DXN05_03395</name>
</gene>
<evidence type="ECO:0000313" key="5">
    <source>
        <dbReference type="Proteomes" id="UP000261284"/>
    </source>
</evidence>
<dbReference type="Proteomes" id="UP000261284">
    <property type="component" value="Unassembled WGS sequence"/>
</dbReference>
<accession>A0A3E1NQ04</accession>
<feature type="transmembrane region" description="Helical" evidence="2">
    <location>
        <begin position="638"/>
        <end position="665"/>
    </location>
</feature>
<comment type="caution">
    <text evidence="4">The sequence shown here is derived from an EMBL/GenBank/DDBJ whole genome shotgun (WGS) entry which is preliminary data.</text>
</comment>
<feature type="transmembrane region" description="Helical" evidence="2">
    <location>
        <begin position="677"/>
        <end position="697"/>
    </location>
</feature>
<dbReference type="EMBL" id="QTJU01000001">
    <property type="protein sequence ID" value="RFM30029.1"/>
    <property type="molecule type" value="Genomic_DNA"/>
</dbReference>